<dbReference type="Proteomes" id="UP000092445">
    <property type="component" value="Unassembled WGS sequence"/>
</dbReference>
<accession>A0A1A9ZHQ4</accession>
<sequence length="110" mass="12465">MCVIPRRSCMNVSQYYCACTIMPKIHKVLVDLERSASNLDSVNGNDIIIGISGALKIFNSLQGITSLYAASPHAVSEPRQTIYVSYQMANCRSEENWKFVDFLQEDKDRR</sequence>
<organism evidence="1 2">
    <name type="scientific">Glossina pallidipes</name>
    <name type="common">Tsetse fly</name>
    <dbReference type="NCBI Taxonomy" id="7398"/>
    <lineage>
        <taxon>Eukaryota</taxon>
        <taxon>Metazoa</taxon>
        <taxon>Ecdysozoa</taxon>
        <taxon>Arthropoda</taxon>
        <taxon>Hexapoda</taxon>
        <taxon>Insecta</taxon>
        <taxon>Pterygota</taxon>
        <taxon>Neoptera</taxon>
        <taxon>Endopterygota</taxon>
        <taxon>Diptera</taxon>
        <taxon>Brachycera</taxon>
        <taxon>Muscomorpha</taxon>
        <taxon>Hippoboscoidea</taxon>
        <taxon>Glossinidae</taxon>
        <taxon>Glossina</taxon>
    </lineage>
</organism>
<dbReference type="AlphaFoldDB" id="A0A1A9ZHQ4"/>
<dbReference type="EnsemblMetazoa" id="GPAI014946-RA">
    <property type="protein sequence ID" value="GPAI014946-PA"/>
    <property type="gene ID" value="GPAI014946"/>
</dbReference>
<dbReference type="VEuPathDB" id="VectorBase:GPAI014946"/>
<reference evidence="1" key="2">
    <citation type="submission" date="2020-05" db="UniProtKB">
        <authorList>
            <consortium name="EnsemblMetazoa"/>
        </authorList>
    </citation>
    <scope>IDENTIFICATION</scope>
    <source>
        <strain evidence="1">IAEA</strain>
    </source>
</reference>
<evidence type="ECO:0000313" key="2">
    <source>
        <dbReference type="Proteomes" id="UP000092445"/>
    </source>
</evidence>
<protein>
    <submittedName>
        <fullName evidence="1">Uncharacterized protein</fullName>
    </submittedName>
</protein>
<reference evidence="2" key="1">
    <citation type="submission" date="2014-03" db="EMBL/GenBank/DDBJ databases">
        <authorList>
            <person name="Aksoy S."/>
            <person name="Warren W."/>
            <person name="Wilson R.K."/>
        </authorList>
    </citation>
    <scope>NUCLEOTIDE SEQUENCE [LARGE SCALE GENOMIC DNA]</scope>
    <source>
        <strain evidence="2">IAEA</strain>
    </source>
</reference>
<name>A0A1A9ZHQ4_GLOPL</name>
<proteinExistence type="predicted"/>
<evidence type="ECO:0000313" key="1">
    <source>
        <dbReference type="EnsemblMetazoa" id="GPAI014946-PA"/>
    </source>
</evidence>
<keyword evidence="2" id="KW-1185">Reference proteome</keyword>